<dbReference type="PANTHER" id="PTHR14381">
    <property type="entry name" value="DACTYLIN"/>
    <property type="match status" value="1"/>
</dbReference>
<dbReference type="InterPro" id="IPR052301">
    <property type="entry name" value="SCF_F-box/WD-repeat"/>
</dbReference>
<accession>A0A7R9EKZ9</accession>
<dbReference type="PANTHER" id="PTHR14381:SF1">
    <property type="entry name" value="F-BOX_WD REPEAT-CONTAINING PROTEIN 4"/>
    <property type="match status" value="1"/>
</dbReference>
<sequence>MVPIDLTQEYCKNKSEAIKKLIRNCFSVKPKDLPDELQDEVIELLNDSNFRVGNIVLSWEDPHDSVVYCLQTDGGNTIMCGTSHHCRTQLWDKRITRRGVQMYFVQGHRSSPVYSLAFDPLPCPYKATATKLSSEESGKLQSQ</sequence>
<protein>
    <submittedName>
        <fullName evidence="1">Uncharacterized protein</fullName>
    </submittedName>
</protein>
<dbReference type="InterPro" id="IPR036322">
    <property type="entry name" value="WD40_repeat_dom_sf"/>
</dbReference>
<reference evidence="1" key="1">
    <citation type="submission" date="2020-11" db="EMBL/GenBank/DDBJ databases">
        <authorList>
            <person name="Tran Van P."/>
        </authorList>
    </citation>
    <scope>NUCLEOTIDE SEQUENCE</scope>
</reference>
<dbReference type="SUPFAM" id="SSF50978">
    <property type="entry name" value="WD40 repeat-like"/>
    <property type="match status" value="1"/>
</dbReference>
<gene>
    <name evidence="1" type="ORF">TMSB3V08_LOCUS11269</name>
</gene>
<dbReference type="Gene3D" id="2.130.10.10">
    <property type="entry name" value="YVTN repeat-like/Quinoprotein amine dehydrogenase"/>
    <property type="match status" value="1"/>
</dbReference>
<name>A0A7R9EKZ9_9NEOP</name>
<dbReference type="InterPro" id="IPR015943">
    <property type="entry name" value="WD40/YVTN_repeat-like_dom_sf"/>
</dbReference>
<evidence type="ECO:0000313" key="1">
    <source>
        <dbReference type="EMBL" id="CAD7434619.1"/>
    </source>
</evidence>
<dbReference type="GO" id="GO:0031146">
    <property type="term" value="P:SCF-dependent proteasomal ubiquitin-dependent protein catabolic process"/>
    <property type="evidence" value="ECO:0007669"/>
    <property type="project" value="TreeGrafter"/>
</dbReference>
<proteinExistence type="predicted"/>
<dbReference type="EMBL" id="OB797893">
    <property type="protein sequence ID" value="CAD7434619.1"/>
    <property type="molecule type" value="Genomic_DNA"/>
</dbReference>
<dbReference type="AlphaFoldDB" id="A0A7R9EKZ9"/>
<organism evidence="1">
    <name type="scientific">Timema monikensis</name>
    <dbReference type="NCBI Taxonomy" id="170555"/>
    <lineage>
        <taxon>Eukaryota</taxon>
        <taxon>Metazoa</taxon>
        <taxon>Ecdysozoa</taxon>
        <taxon>Arthropoda</taxon>
        <taxon>Hexapoda</taxon>
        <taxon>Insecta</taxon>
        <taxon>Pterygota</taxon>
        <taxon>Neoptera</taxon>
        <taxon>Polyneoptera</taxon>
        <taxon>Phasmatodea</taxon>
        <taxon>Timematodea</taxon>
        <taxon>Timematoidea</taxon>
        <taxon>Timematidae</taxon>
        <taxon>Timema</taxon>
    </lineage>
</organism>
<dbReference type="GO" id="GO:0019005">
    <property type="term" value="C:SCF ubiquitin ligase complex"/>
    <property type="evidence" value="ECO:0007669"/>
    <property type="project" value="TreeGrafter"/>
</dbReference>